<proteinExistence type="predicted"/>
<reference evidence="1" key="2">
    <citation type="submission" date="2020-02" db="EMBL/GenBank/DDBJ databases">
        <authorList>
            <consortium name="NCBI Pathogen Detection Project"/>
        </authorList>
    </citation>
    <scope>NUCLEOTIDE SEQUENCE</scope>
    <source>
        <strain evidence="1">MA.CK_00/00009888</strain>
    </source>
</reference>
<protein>
    <submittedName>
        <fullName evidence="1">Uncharacterized protein</fullName>
    </submittedName>
</protein>
<dbReference type="AlphaFoldDB" id="A0A759REM3"/>
<comment type="caution">
    <text evidence="1">The sequence shown here is derived from an EMBL/GenBank/DDBJ whole genome shotgun (WGS) entry which is preliminary data.</text>
</comment>
<reference evidence="1" key="1">
    <citation type="journal article" date="2018" name="Genome Biol.">
        <title>SKESA: strategic k-mer extension for scrupulous assemblies.</title>
        <authorList>
            <person name="Souvorov A."/>
            <person name="Agarwala R."/>
            <person name="Lipman D.J."/>
        </authorList>
    </citation>
    <scope>NUCLEOTIDE SEQUENCE</scope>
    <source>
        <strain evidence="1">MA.CK_00/00009888</strain>
    </source>
</reference>
<organism evidence="1">
    <name type="scientific">Salmonella enterica</name>
    <name type="common">Salmonella choleraesuis</name>
    <dbReference type="NCBI Taxonomy" id="28901"/>
    <lineage>
        <taxon>Bacteria</taxon>
        <taxon>Pseudomonadati</taxon>
        <taxon>Pseudomonadota</taxon>
        <taxon>Gammaproteobacteria</taxon>
        <taxon>Enterobacterales</taxon>
        <taxon>Enterobacteriaceae</taxon>
        <taxon>Salmonella</taxon>
    </lineage>
</organism>
<sequence length="97" mass="11189">MEHLTVSVDTTTIENQMFELIQLFEQEKSFFECSVEEVFDLFRRRVSDMIGNIVVSYDPVTSEAPGVTRPCFKVEFGDDFHRVVAAIRARDPDLLKV</sequence>
<accession>A0A759REM3</accession>
<name>A0A759REM3_SALER</name>
<evidence type="ECO:0000313" key="1">
    <source>
        <dbReference type="EMBL" id="HAG1943836.1"/>
    </source>
</evidence>
<dbReference type="EMBL" id="DAAXOU010000040">
    <property type="protein sequence ID" value="HAG1943836.1"/>
    <property type="molecule type" value="Genomic_DNA"/>
</dbReference>
<gene>
    <name evidence="1" type="ORF">G8V98_004816</name>
</gene>